<comment type="caution">
    <text evidence="4">The sequence shown here is derived from an EMBL/GenBank/DDBJ whole genome shotgun (WGS) entry which is preliminary data.</text>
</comment>
<dbReference type="GO" id="GO:0005506">
    <property type="term" value="F:iron ion binding"/>
    <property type="evidence" value="ECO:0007669"/>
    <property type="project" value="InterPro"/>
</dbReference>
<name>A0AAV7H364_DENCH</name>
<dbReference type="AlphaFoldDB" id="A0AAV7H364"/>
<accession>A0AAV7H364</accession>
<dbReference type="SUPFAM" id="SSF48264">
    <property type="entry name" value="Cytochrome P450"/>
    <property type="match status" value="1"/>
</dbReference>
<dbReference type="GO" id="GO:0004497">
    <property type="term" value="F:monooxygenase activity"/>
    <property type="evidence" value="ECO:0007669"/>
    <property type="project" value="InterPro"/>
</dbReference>
<protein>
    <submittedName>
        <fullName evidence="4">Uncharacterized protein</fullName>
    </submittedName>
</protein>
<reference evidence="4 5" key="1">
    <citation type="journal article" date="2021" name="Hortic Res">
        <title>Chromosome-scale assembly of the Dendrobium chrysotoxum genome enhances the understanding of orchid evolution.</title>
        <authorList>
            <person name="Zhang Y."/>
            <person name="Zhang G.Q."/>
            <person name="Zhang D."/>
            <person name="Liu X.D."/>
            <person name="Xu X.Y."/>
            <person name="Sun W.H."/>
            <person name="Yu X."/>
            <person name="Zhu X."/>
            <person name="Wang Z.W."/>
            <person name="Zhao X."/>
            <person name="Zhong W.Y."/>
            <person name="Chen H."/>
            <person name="Yin W.L."/>
            <person name="Huang T."/>
            <person name="Niu S.C."/>
            <person name="Liu Z.J."/>
        </authorList>
    </citation>
    <scope>NUCLEOTIDE SEQUENCE [LARGE SCALE GENOMIC DNA]</scope>
    <source>
        <strain evidence="4">Lindl</strain>
    </source>
</reference>
<comment type="similarity">
    <text evidence="1">Belongs to the cytochrome P450 family.</text>
</comment>
<dbReference type="Proteomes" id="UP000775213">
    <property type="component" value="Unassembled WGS sequence"/>
</dbReference>
<dbReference type="PANTHER" id="PTHR47955">
    <property type="entry name" value="CYTOCHROME P450 FAMILY 71 PROTEIN"/>
    <property type="match status" value="1"/>
</dbReference>
<evidence type="ECO:0000313" key="4">
    <source>
        <dbReference type="EMBL" id="KAH0461978.1"/>
    </source>
</evidence>
<evidence type="ECO:0000256" key="1">
    <source>
        <dbReference type="ARBA" id="ARBA00010617"/>
    </source>
</evidence>
<dbReference type="GO" id="GO:0020037">
    <property type="term" value="F:heme binding"/>
    <property type="evidence" value="ECO:0007669"/>
    <property type="project" value="InterPro"/>
</dbReference>
<dbReference type="EMBL" id="JAGFBR010000009">
    <property type="protein sequence ID" value="KAH0461978.1"/>
    <property type="molecule type" value="Genomic_DNA"/>
</dbReference>
<keyword evidence="3" id="KW-0408">Iron</keyword>
<dbReference type="GO" id="GO:0016705">
    <property type="term" value="F:oxidoreductase activity, acting on paired donors, with incorporation or reduction of molecular oxygen"/>
    <property type="evidence" value="ECO:0007669"/>
    <property type="project" value="InterPro"/>
</dbReference>
<keyword evidence="2" id="KW-0479">Metal-binding</keyword>
<evidence type="ECO:0000313" key="5">
    <source>
        <dbReference type="Proteomes" id="UP000775213"/>
    </source>
</evidence>
<proteinExistence type="inferred from homology"/>
<gene>
    <name evidence="4" type="ORF">IEQ34_009553</name>
</gene>
<evidence type="ECO:0000256" key="3">
    <source>
        <dbReference type="ARBA" id="ARBA00023004"/>
    </source>
</evidence>
<sequence length="175" mass="20663">MRGEDVKKFIAAIKDHSLHLEISLQIEDMKEKKGCLESLKDFLAGFFVADFFVVFKWVDRLVGFHGRIEKNFKEVDKFFDRVIWEHITKEEEEEEERSNNINSCEKEDDIVNILLWLHKVAILSGGFLSRIDQVKAILWNPRVMKKLQEKLKQATNGNTYSLIQECELEKLQYLK</sequence>
<organism evidence="4 5">
    <name type="scientific">Dendrobium chrysotoxum</name>
    <name type="common">Orchid</name>
    <dbReference type="NCBI Taxonomy" id="161865"/>
    <lineage>
        <taxon>Eukaryota</taxon>
        <taxon>Viridiplantae</taxon>
        <taxon>Streptophyta</taxon>
        <taxon>Embryophyta</taxon>
        <taxon>Tracheophyta</taxon>
        <taxon>Spermatophyta</taxon>
        <taxon>Magnoliopsida</taxon>
        <taxon>Liliopsida</taxon>
        <taxon>Asparagales</taxon>
        <taxon>Orchidaceae</taxon>
        <taxon>Epidendroideae</taxon>
        <taxon>Malaxideae</taxon>
        <taxon>Dendrobiinae</taxon>
        <taxon>Dendrobium</taxon>
    </lineage>
</organism>
<dbReference type="InterPro" id="IPR036396">
    <property type="entry name" value="Cyt_P450_sf"/>
</dbReference>
<evidence type="ECO:0000256" key="2">
    <source>
        <dbReference type="ARBA" id="ARBA00022723"/>
    </source>
</evidence>
<keyword evidence="5" id="KW-1185">Reference proteome</keyword>